<evidence type="ECO:0000256" key="2">
    <source>
        <dbReference type="ARBA" id="ARBA00022723"/>
    </source>
</evidence>
<dbReference type="NCBIfam" id="TIGR00486">
    <property type="entry name" value="YbgI_SA1388"/>
    <property type="match status" value="1"/>
</dbReference>
<keyword evidence="3" id="KW-0378">Hydrolase</keyword>
<evidence type="ECO:0000313" key="3">
    <source>
        <dbReference type="EMBL" id="MPL86803.1"/>
    </source>
</evidence>
<dbReference type="EMBL" id="VSSQ01000227">
    <property type="protein sequence ID" value="MPL86803.1"/>
    <property type="molecule type" value="Genomic_DNA"/>
</dbReference>
<dbReference type="GO" id="GO:0046872">
    <property type="term" value="F:metal ion binding"/>
    <property type="evidence" value="ECO:0007669"/>
    <property type="project" value="UniProtKB-KW"/>
</dbReference>
<dbReference type="PANTHER" id="PTHR13799">
    <property type="entry name" value="NGG1 INTERACTING FACTOR 3"/>
    <property type="match status" value="1"/>
</dbReference>
<dbReference type="InterPro" id="IPR036069">
    <property type="entry name" value="DUF34/NIF3_sf"/>
</dbReference>
<accession>A0A644V7N1</accession>
<reference evidence="3" key="1">
    <citation type="submission" date="2019-08" db="EMBL/GenBank/DDBJ databases">
        <authorList>
            <person name="Kucharzyk K."/>
            <person name="Murdoch R.W."/>
            <person name="Higgins S."/>
            <person name="Loffler F."/>
        </authorList>
    </citation>
    <scope>NUCLEOTIDE SEQUENCE</scope>
</reference>
<dbReference type="Pfam" id="PF01784">
    <property type="entry name" value="DUF34_NIF3"/>
    <property type="match status" value="1"/>
</dbReference>
<comment type="caution">
    <text evidence="3">The sequence shown here is derived from an EMBL/GenBank/DDBJ whole genome shotgun (WGS) entry which is preliminary data.</text>
</comment>
<organism evidence="3">
    <name type="scientific">bioreactor metagenome</name>
    <dbReference type="NCBI Taxonomy" id="1076179"/>
    <lineage>
        <taxon>unclassified sequences</taxon>
        <taxon>metagenomes</taxon>
        <taxon>ecological metagenomes</taxon>
    </lineage>
</organism>
<proteinExistence type="inferred from homology"/>
<dbReference type="GO" id="GO:0005737">
    <property type="term" value="C:cytoplasm"/>
    <property type="evidence" value="ECO:0007669"/>
    <property type="project" value="TreeGrafter"/>
</dbReference>
<dbReference type="GO" id="GO:0016787">
    <property type="term" value="F:hydrolase activity"/>
    <property type="evidence" value="ECO:0007669"/>
    <property type="project" value="UniProtKB-KW"/>
</dbReference>
<dbReference type="InterPro" id="IPR002678">
    <property type="entry name" value="DUF34/NIF3"/>
</dbReference>
<gene>
    <name evidence="3" type="ORF">SDC9_32790</name>
</gene>
<evidence type="ECO:0000256" key="1">
    <source>
        <dbReference type="ARBA" id="ARBA00006964"/>
    </source>
</evidence>
<dbReference type="PANTHER" id="PTHR13799:SF14">
    <property type="entry name" value="GTP CYCLOHYDROLASE 1 TYPE 2 HOMOLOG"/>
    <property type="match status" value="1"/>
</dbReference>
<sequence length="264" mass="28422">MKTTVADICWTMNEIAPISLAETWDNPGLLLGKTDATVKKIMLALDLTPEVAEQAIEEKVDMIITHHPLYFNLPKTLAVTDTKMECVYELIKNDIAVYAAHTNLDAAVGGVNDVLAEILGLTEVVAIERPECPEQGLGRIGVLAEPLTMEAFTENVKSALAADGVAFVDAGKPVYKVAVVGGAGSDFIAAALDAGADTFVTGDLKYHVAQKALDQGINVIDAGHQFTEMPVVTKLEQVLSAWIEETKRTIEIVVAEEEQVLRHL</sequence>
<protein>
    <submittedName>
        <fullName evidence="3">GTP cyclohydrolase 1 type 2</fullName>
    </submittedName>
</protein>
<dbReference type="AlphaFoldDB" id="A0A644V7N1"/>
<keyword evidence="2" id="KW-0479">Metal-binding</keyword>
<dbReference type="SUPFAM" id="SSF102705">
    <property type="entry name" value="NIF3 (NGG1p interacting factor 3)-like"/>
    <property type="match status" value="1"/>
</dbReference>
<dbReference type="FunFam" id="3.40.1390.30:FF:000001">
    <property type="entry name" value="GTP cyclohydrolase 1 type 2"/>
    <property type="match status" value="1"/>
</dbReference>
<name>A0A644V7N1_9ZZZZ</name>
<dbReference type="Gene3D" id="3.40.1390.30">
    <property type="entry name" value="NIF3 (NGG1p interacting factor 3)-like"/>
    <property type="match status" value="2"/>
</dbReference>
<comment type="similarity">
    <text evidence="1">Belongs to the GTP cyclohydrolase I type 2/NIF3 family.</text>
</comment>